<dbReference type="SUPFAM" id="SSF57196">
    <property type="entry name" value="EGF/Laminin"/>
    <property type="match status" value="1"/>
</dbReference>
<keyword evidence="5" id="KW-0424">Laminin EGF-like domain</keyword>
<evidence type="ECO:0000256" key="3">
    <source>
        <dbReference type="ARBA" id="ARBA00023157"/>
    </source>
</evidence>
<dbReference type="Proteomes" id="UP000614027">
    <property type="component" value="Unassembled WGS sequence"/>
</dbReference>
<keyword evidence="8" id="KW-1185">Reference proteome</keyword>
<sequence length="66" mass="7199">HLGRCHLLWGSPVSPVPLTCPQIHTWVTEGPSEAEAVCVNCQNNSVGDRCDTCRPGYFLLDGTCTR</sequence>
<evidence type="ECO:0000256" key="2">
    <source>
        <dbReference type="ARBA" id="ARBA00022737"/>
    </source>
</evidence>
<dbReference type="AlphaFoldDB" id="A0A851MQ80"/>
<keyword evidence="4" id="KW-0325">Glycoprotein</keyword>
<dbReference type="EMBL" id="WBMV01005909">
    <property type="protein sequence ID" value="NXC32231.1"/>
    <property type="molecule type" value="Genomic_DNA"/>
</dbReference>
<reference evidence="7" key="1">
    <citation type="submission" date="2019-09" db="EMBL/GenBank/DDBJ databases">
        <title>Bird 10,000 Genomes (B10K) Project - Family phase.</title>
        <authorList>
            <person name="Zhang G."/>
        </authorList>
    </citation>
    <scope>NUCLEOTIDE SEQUENCE</scope>
    <source>
        <strain evidence="7">B10K-DU-001-09</strain>
        <tissue evidence="7">Muscle</tissue>
    </source>
</reference>
<name>A0A851MQ80_9DEND</name>
<keyword evidence="2" id="KW-0677">Repeat</keyword>
<proteinExistence type="predicted"/>
<evidence type="ECO:0000259" key="6">
    <source>
        <dbReference type="PROSITE" id="PS01248"/>
    </source>
</evidence>
<dbReference type="Pfam" id="PF24973">
    <property type="entry name" value="EGF_LMN_ATRN"/>
    <property type="match status" value="1"/>
</dbReference>
<dbReference type="InterPro" id="IPR002049">
    <property type="entry name" value="LE_dom"/>
</dbReference>
<feature type="non-terminal residue" evidence="7">
    <location>
        <position position="66"/>
    </location>
</feature>
<keyword evidence="3" id="KW-1015">Disulfide bond</keyword>
<feature type="non-terminal residue" evidence="7">
    <location>
        <position position="1"/>
    </location>
</feature>
<dbReference type="PROSITE" id="PS01248">
    <property type="entry name" value="EGF_LAM_1"/>
    <property type="match status" value="1"/>
</dbReference>
<evidence type="ECO:0000313" key="7">
    <source>
        <dbReference type="EMBL" id="NXC32231.1"/>
    </source>
</evidence>
<evidence type="ECO:0000256" key="5">
    <source>
        <dbReference type="ARBA" id="ARBA00023292"/>
    </source>
</evidence>
<comment type="caution">
    <text evidence="7">The sequence shown here is derived from an EMBL/GenBank/DDBJ whole genome shotgun (WGS) entry which is preliminary data.</text>
</comment>
<dbReference type="OrthoDB" id="263283at2759"/>
<evidence type="ECO:0000256" key="1">
    <source>
        <dbReference type="ARBA" id="ARBA00022729"/>
    </source>
</evidence>
<dbReference type="Gene3D" id="2.10.25.10">
    <property type="entry name" value="Laminin"/>
    <property type="match status" value="1"/>
</dbReference>
<accession>A0A851MQ80</accession>
<gene>
    <name evidence="7" type="primary">Megf8_0</name>
    <name evidence="7" type="ORF">CAMPRO_R15512</name>
</gene>
<protein>
    <submittedName>
        <fullName evidence="7">MEGF8 protein</fullName>
    </submittedName>
</protein>
<dbReference type="InterPro" id="IPR056863">
    <property type="entry name" value="LMN_ATRN_NET-like_EGF"/>
</dbReference>
<evidence type="ECO:0000313" key="8">
    <source>
        <dbReference type="Proteomes" id="UP000614027"/>
    </source>
</evidence>
<evidence type="ECO:0000256" key="4">
    <source>
        <dbReference type="ARBA" id="ARBA00023180"/>
    </source>
</evidence>
<feature type="domain" description="Laminin EGF-like" evidence="6">
    <location>
        <begin position="38"/>
        <end position="64"/>
    </location>
</feature>
<organism evidence="7 8">
    <name type="scientific">Campylorhamphus procurvoides</name>
    <dbReference type="NCBI Taxonomy" id="190295"/>
    <lineage>
        <taxon>Eukaryota</taxon>
        <taxon>Metazoa</taxon>
        <taxon>Chordata</taxon>
        <taxon>Craniata</taxon>
        <taxon>Vertebrata</taxon>
        <taxon>Euteleostomi</taxon>
        <taxon>Archelosauria</taxon>
        <taxon>Archosauria</taxon>
        <taxon>Dinosauria</taxon>
        <taxon>Saurischia</taxon>
        <taxon>Theropoda</taxon>
        <taxon>Coelurosauria</taxon>
        <taxon>Aves</taxon>
        <taxon>Neognathae</taxon>
        <taxon>Neoaves</taxon>
        <taxon>Telluraves</taxon>
        <taxon>Australaves</taxon>
        <taxon>Passeriformes</taxon>
        <taxon>Dendrocolaptidae</taxon>
        <taxon>Campylorhamphus</taxon>
    </lineage>
</organism>
<keyword evidence="1" id="KW-0732">Signal</keyword>